<evidence type="ECO:0000259" key="2">
    <source>
        <dbReference type="Pfam" id="PF10547"/>
    </source>
</evidence>
<accession>A0A7C4KXT3</accession>
<comment type="caution">
    <text evidence="3">The sequence shown here is derived from an EMBL/GenBank/DDBJ whole genome shotgun (WGS) entry which is preliminary data.</text>
</comment>
<dbReference type="AlphaFoldDB" id="A0A7C4KXT3"/>
<dbReference type="Pfam" id="PF10547">
    <property type="entry name" value="P22_AR_N"/>
    <property type="match status" value="1"/>
</dbReference>
<proteinExistence type="predicted"/>
<name>A0A7C4KXT3_9CHLR</name>
<evidence type="ECO:0000256" key="1">
    <source>
        <dbReference type="SAM" id="Coils"/>
    </source>
</evidence>
<gene>
    <name evidence="3" type="ORF">ENT17_00490</name>
</gene>
<evidence type="ECO:0000313" key="3">
    <source>
        <dbReference type="EMBL" id="HGS86078.1"/>
    </source>
</evidence>
<sequence>MLSILQGFPFEFYGETYTALLASDRQFYIRLDEICHALGIDPNSQRRRIQSDEAISDKLVNIAVETPYQNSTRTREVAFLNLRALPYWLGTIDASRVREEIRAKVILFKRDFAETAWFVYRADILPPELAAEVERFDTPQERELAELMADFRSLKKKVDLLSGRVEKELERLGLKVDELNSRYADIQAKVVAEAAINSQQARLIQRLIQEVGEAMFQSGKVKPRSLAHARIQQEFKDYFQIHIYTALPERRLQEAVDFLASRWRHYKPGQPLPAVFHSGSQPSLG</sequence>
<dbReference type="EMBL" id="DSXR01000008">
    <property type="protein sequence ID" value="HGS86078.1"/>
    <property type="molecule type" value="Genomic_DNA"/>
</dbReference>
<reference evidence="3" key="1">
    <citation type="journal article" date="2020" name="mSystems">
        <title>Genome- and Community-Level Interaction Insights into Carbon Utilization and Element Cycling Functions of Hydrothermarchaeota in Hydrothermal Sediment.</title>
        <authorList>
            <person name="Zhou Z."/>
            <person name="Liu Y."/>
            <person name="Xu W."/>
            <person name="Pan J."/>
            <person name="Luo Z.H."/>
            <person name="Li M."/>
        </authorList>
    </citation>
    <scope>NUCLEOTIDE SEQUENCE [LARGE SCALE GENOMIC DNA]</scope>
    <source>
        <strain evidence="3">SpSt-556</strain>
    </source>
</reference>
<protein>
    <recommendedName>
        <fullName evidence="2">Antirepressor protein ant N-terminal domain-containing protein</fullName>
    </recommendedName>
</protein>
<feature type="domain" description="Antirepressor protein ant N-terminal" evidence="2">
    <location>
        <begin position="12"/>
        <end position="116"/>
    </location>
</feature>
<organism evidence="3">
    <name type="scientific">Bellilinea caldifistulae</name>
    <dbReference type="NCBI Taxonomy" id="360411"/>
    <lineage>
        <taxon>Bacteria</taxon>
        <taxon>Bacillati</taxon>
        <taxon>Chloroflexota</taxon>
        <taxon>Anaerolineae</taxon>
        <taxon>Anaerolineales</taxon>
        <taxon>Anaerolineaceae</taxon>
        <taxon>Bellilinea</taxon>
    </lineage>
</organism>
<dbReference type="InterPro" id="IPR018875">
    <property type="entry name" value="Antirepressor_Ant_N"/>
</dbReference>
<keyword evidence="1" id="KW-0175">Coiled coil</keyword>
<feature type="coiled-coil region" evidence="1">
    <location>
        <begin position="162"/>
        <end position="189"/>
    </location>
</feature>